<dbReference type="PROSITE" id="PS51736">
    <property type="entry name" value="RECOMBINASES_3"/>
    <property type="match status" value="1"/>
</dbReference>
<evidence type="ECO:0000259" key="1">
    <source>
        <dbReference type="PROSITE" id="PS51736"/>
    </source>
</evidence>
<evidence type="ECO:0000259" key="2">
    <source>
        <dbReference type="PROSITE" id="PS51737"/>
    </source>
</evidence>
<gene>
    <name evidence="3" type="ORF">AU467_06790</name>
</gene>
<dbReference type="InterPro" id="IPR011109">
    <property type="entry name" value="DNA_bind_recombinase_dom"/>
</dbReference>
<dbReference type="AlphaFoldDB" id="A0A101KNJ6"/>
<dbReference type="FunFam" id="3.40.50.1390:FF:000008">
    <property type="entry name" value="DNA recombinase"/>
    <property type="match status" value="1"/>
</dbReference>
<evidence type="ECO:0000313" key="4">
    <source>
        <dbReference type="Proteomes" id="UP000053176"/>
    </source>
</evidence>
<dbReference type="InterPro" id="IPR050639">
    <property type="entry name" value="SSR_resolvase"/>
</dbReference>
<evidence type="ECO:0000313" key="3">
    <source>
        <dbReference type="EMBL" id="KUM24131.1"/>
    </source>
</evidence>
<organism evidence="3 4">
    <name type="scientific">Rhizobium loti</name>
    <name type="common">Mesorhizobium loti</name>
    <dbReference type="NCBI Taxonomy" id="381"/>
    <lineage>
        <taxon>Bacteria</taxon>
        <taxon>Pseudomonadati</taxon>
        <taxon>Pseudomonadota</taxon>
        <taxon>Alphaproteobacteria</taxon>
        <taxon>Hyphomicrobiales</taxon>
        <taxon>Phyllobacteriaceae</taxon>
        <taxon>Mesorhizobium</taxon>
    </lineage>
</organism>
<dbReference type="CDD" id="cd00338">
    <property type="entry name" value="Ser_Recombinase"/>
    <property type="match status" value="1"/>
</dbReference>
<dbReference type="Pfam" id="PF07508">
    <property type="entry name" value="Recombinase"/>
    <property type="match status" value="1"/>
</dbReference>
<proteinExistence type="predicted"/>
<dbReference type="Gene3D" id="3.90.1750.20">
    <property type="entry name" value="Putative Large Serine Recombinase, Chain B, Domain 2"/>
    <property type="match status" value="1"/>
</dbReference>
<dbReference type="SMART" id="SM00857">
    <property type="entry name" value="Resolvase"/>
    <property type="match status" value="1"/>
</dbReference>
<name>A0A101KNJ6_RHILI</name>
<accession>A0A101KNJ6</accession>
<dbReference type="PANTHER" id="PTHR30461:SF23">
    <property type="entry name" value="DNA RECOMBINASE-RELATED"/>
    <property type="match status" value="1"/>
</dbReference>
<feature type="domain" description="Resolvase/invertase-type recombinase catalytic" evidence="1">
    <location>
        <begin position="18"/>
        <end position="168"/>
    </location>
</feature>
<dbReference type="SUPFAM" id="SSF53041">
    <property type="entry name" value="Resolvase-like"/>
    <property type="match status" value="1"/>
</dbReference>
<dbReference type="Proteomes" id="UP000053176">
    <property type="component" value="Unassembled WGS sequence"/>
</dbReference>
<feature type="domain" description="Recombinase" evidence="2">
    <location>
        <begin position="198"/>
        <end position="322"/>
    </location>
</feature>
<dbReference type="PROSITE" id="PS51737">
    <property type="entry name" value="RECOMBINASE_DNA_BIND"/>
    <property type="match status" value="1"/>
</dbReference>
<dbReference type="GO" id="GO:0003677">
    <property type="term" value="F:DNA binding"/>
    <property type="evidence" value="ECO:0007669"/>
    <property type="project" value="InterPro"/>
</dbReference>
<dbReference type="InterPro" id="IPR036162">
    <property type="entry name" value="Resolvase-like_N_sf"/>
</dbReference>
<reference evidence="3 4" key="1">
    <citation type="submission" date="2015-12" db="EMBL/GenBank/DDBJ databases">
        <title>Draft genome sequence of Mesorhizobium sp. UFLA 01-765, a multitolerant efficient symbiont and plant-growth promoting strain isolated from Zn-mining soil using Leucaena leucocephala as a trap plant.</title>
        <authorList>
            <person name="Rangel W.M."/>
            <person name="Thijs S."/>
            <person name="Longatti S.M."/>
            <person name="Moreira F.M."/>
            <person name="Weyens N."/>
            <person name="Vangronsveld J."/>
            <person name="Van Hamme J.D."/>
            <person name="Bottos E.M."/>
            <person name="Rineau F."/>
        </authorList>
    </citation>
    <scope>NUCLEOTIDE SEQUENCE [LARGE SCALE GENOMIC DNA]</scope>
    <source>
        <strain evidence="3 4">UFLA 01-765</strain>
    </source>
</reference>
<dbReference type="EMBL" id="LPWA01000142">
    <property type="protein sequence ID" value="KUM24131.1"/>
    <property type="molecule type" value="Genomic_DNA"/>
</dbReference>
<dbReference type="Gene3D" id="3.40.50.1390">
    <property type="entry name" value="Resolvase, N-terminal catalytic domain"/>
    <property type="match status" value="1"/>
</dbReference>
<dbReference type="PANTHER" id="PTHR30461">
    <property type="entry name" value="DNA-INVERTASE FROM LAMBDOID PROPHAGE"/>
    <property type="match status" value="1"/>
</dbReference>
<sequence length="521" mass="58515">MDKVAAARNAPQGKRRVRAAQYLRMSTEQQAYSIANQRDAIRDYAAVMGYDVVATYEDAGRSGLNIEGRPGLRRLLADVESGQADFETVVVYDVSRWGRFQNINESASYEYRCQMAGVRIEFCAEQFANDGSIGSDVLKAIKRSMAAEASRMLSQKVFIGQSRIVKMGFRGGGYAGYGFRRLLVDASGRPKAILKPKEWKSVVTDRVILVPGPAEEIAIVRWIFSQFVKKGKTQFEIANALNKRGVVTDLNQAWTTASVRSVLTNEKYIGNNVWNRTSERLHSKRVRNPPSAWIRAENVSEPLVSRKLFERAQAVAKAGAPRISNEQMLVDLSRLLAKRGSLSGSIINAEPRCSTKSLYIHRFGTLQAAYKLIGYDASLNYRYFDINTLLHRRRLEIIEDLVSAIGRAGGMAHYDAKSALVRVNEEFTIAVWIARYRPTSYGYPRWPIKRRRQVVSDLTVLIRMKPDNVTIRDFLIAPAGDLQRVPPMLRSNSGVRLDAFLFQSLDPLVEMAKRAPVDPGP</sequence>
<dbReference type="InterPro" id="IPR006119">
    <property type="entry name" value="Resolv_N"/>
</dbReference>
<protein>
    <submittedName>
        <fullName evidence="3">Serine recombinase</fullName>
    </submittedName>
</protein>
<dbReference type="GO" id="GO:0000150">
    <property type="term" value="F:DNA strand exchange activity"/>
    <property type="evidence" value="ECO:0007669"/>
    <property type="project" value="InterPro"/>
</dbReference>
<dbReference type="InterPro" id="IPR038109">
    <property type="entry name" value="DNA_bind_recomb_sf"/>
</dbReference>
<dbReference type="OrthoDB" id="7735915at2"/>
<comment type="caution">
    <text evidence="3">The sequence shown here is derived from an EMBL/GenBank/DDBJ whole genome shotgun (WGS) entry which is preliminary data.</text>
</comment>
<dbReference type="Pfam" id="PF00239">
    <property type="entry name" value="Resolvase"/>
    <property type="match status" value="1"/>
</dbReference>